<evidence type="ECO:0000256" key="1">
    <source>
        <dbReference type="SAM" id="MobiDB-lite"/>
    </source>
</evidence>
<organism evidence="2 3">
    <name type="scientific">Nocardioides endophyticus</name>
    <dbReference type="NCBI Taxonomy" id="1353775"/>
    <lineage>
        <taxon>Bacteria</taxon>
        <taxon>Bacillati</taxon>
        <taxon>Actinomycetota</taxon>
        <taxon>Actinomycetes</taxon>
        <taxon>Propionibacteriales</taxon>
        <taxon>Nocardioidaceae</taxon>
        <taxon>Nocardioides</taxon>
    </lineage>
</organism>
<reference evidence="3" key="1">
    <citation type="journal article" date="2019" name="Int. J. Syst. Evol. Microbiol.">
        <title>The Global Catalogue of Microorganisms (GCM) 10K type strain sequencing project: providing services to taxonomists for standard genome sequencing and annotation.</title>
        <authorList>
            <consortium name="The Broad Institute Genomics Platform"/>
            <consortium name="The Broad Institute Genome Sequencing Center for Infectious Disease"/>
            <person name="Wu L."/>
            <person name="Ma J."/>
        </authorList>
    </citation>
    <scope>NUCLEOTIDE SEQUENCE [LARGE SCALE GENOMIC DNA]</scope>
    <source>
        <strain evidence="3">JCM 18532</strain>
    </source>
</reference>
<sequence>MGGAVIREPGTYALVDGRELRVTARARDEVWVEEDGERRPVNRNDDAVQLYDVVVSARWHGEPVDVSGVRGRMVGIRTNSSQLAEREGLAGDQYGGWHGETSADQLTDVEEQVRPVPRRNP</sequence>
<dbReference type="Proteomes" id="UP001499882">
    <property type="component" value="Unassembled WGS sequence"/>
</dbReference>
<protein>
    <submittedName>
        <fullName evidence="2">Uncharacterized protein</fullName>
    </submittedName>
</protein>
<gene>
    <name evidence="2" type="ORF">GCM10023350_13240</name>
</gene>
<keyword evidence="3" id="KW-1185">Reference proteome</keyword>
<accession>A0ABP8YIP4</accession>
<name>A0ABP8YIP4_9ACTN</name>
<dbReference type="EMBL" id="BAABKN010000009">
    <property type="protein sequence ID" value="GAA4731254.1"/>
    <property type="molecule type" value="Genomic_DNA"/>
</dbReference>
<evidence type="ECO:0000313" key="2">
    <source>
        <dbReference type="EMBL" id="GAA4731254.1"/>
    </source>
</evidence>
<proteinExistence type="predicted"/>
<feature type="region of interest" description="Disordered" evidence="1">
    <location>
        <begin position="83"/>
        <end position="121"/>
    </location>
</feature>
<comment type="caution">
    <text evidence="2">The sequence shown here is derived from an EMBL/GenBank/DDBJ whole genome shotgun (WGS) entry which is preliminary data.</text>
</comment>
<evidence type="ECO:0000313" key="3">
    <source>
        <dbReference type="Proteomes" id="UP001499882"/>
    </source>
</evidence>